<dbReference type="RefSeq" id="WP_068772253.1">
    <property type="nucleotide sequence ID" value="NZ_CP109796.1"/>
</dbReference>
<gene>
    <name evidence="5" type="ORF">AW736_20990</name>
</gene>
<accession>A0A178ICH9</accession>
<dbReference type="AlphaFoldDB" id="A0A178ICH9"/>
<keyword evidence="2" id="KW-0472">Membrane</keyword>
<protein>
    <recommendedName>
        <fullName evidence="4">Outer membrane lipoprotein BamD-like domain-containing protein</fullName>
    </recommendedName>
</protein>
<feature type="domain" description="Outer membrane lipoprotein BamD-like" evidence="4">
    <location>
        <begin position="166"/>
        <end position="318"/>
    </location>
</feature>
<dbReference type="InterPro" id="IPR011990">
    <property type="entry name" value="TPR-like_helical_dom_sf"/>
</dbReference>
<name>A0A178ICH9_9BACT</name>
<sequence length="346" mass="39035">MPPVFFIRPAIRLLLLAFALAISGRLAAELIWTPENGWKIEGGVLSGLVGNEGRNALGLMNEAREDEEKGRVRPAIKDYERVGKRYSNSIYAPEALYRAAKLQREIRKYNKSFNNFQTVVSRYPNTTRFDEIIGEQYNLGAALLNGARGRFLWVFPGFTNREKGIQFLETVIFNAPYSDYAPLALLDIAHAHQYLGETAETLYALDRLVNNYGNSVLSPDAYLKLGETYASLVDSPYHDQGSTKEAVTYFEDFMILYPGDNHVSAAEKGLAEMKTILAESKIKIADFYFKRRDNYQAARVFYNEAITIYPDSPVATTARTRLGEVEAAAKAAADLPQQKKRRPWVF</sequence>
<evidence type="ECO:0000256" key="1">
    <source>
        <dbReference type="ARBA" id="ARBA00022729"/>
    </source>
</evidence>
<dbReference type="EMBL" id="LRRQ01000160">
    <property type="protein sequence ID" value="OAM87743.1"/>
    <property type="molecule type" value="Genomic_DNA"/>
</dbReference>
<comment type="caution">
    <text evidence="5">The sequence shown here is derived from an EMBL/GenBank/DDBJ whole genome shotgun (WGS) entry which is preliminary data.</text>
</comment>
<reference evidence="5 6" key="1">
    <citation type="submission" date="2016-01" db="EMBL/GenBank/DDBJ databases">
        <title>High potential of lignocellulose degradation of a new Verrucomicrobia species.</title>
        <authorList>
            <person name="Wang Y."/>
            <person name="Shi Y."/>
            <person name="Qiu Z."/>
            <person name="Liu S."/>
            <person name="Yang H."/>
        </authorList>
    </citation>
    <scope>NUCLEOTIDE SEQUENCE [LARGE SCALE GENOMIC DNA]</scope>
    <source>
        <strain evidence="5 6">TSB47</strain>
    </source>
</reference>
<dbReference type="InterPro" id="IPR017689">
    <property type="entry name" value="BamD"/>
</dbReference>
<dbReference type="Proteomes" id="UP000078486">
    <property type="component" value="Unassembled WGS sequence"/>
</dbReference>
<evidence type="ECO:0000256" key="2">
    <source>
        <dbReference type="ARBA" id="ARBA00023136"/>
    </source>
</evidence>
<dbReference type="Pfam" id="PF13174">
    <property type="entry name" value="TPR_6"/>
    <property type="match status" value="1"/>
</dbReference>
<keyword evidence="3" id="KW-0998">Cell outer membrane</keyword>
<dbReference type="STRING" id="1184151.AW736_20990"/>
<keyword evidence="6" id="KW-1185">Reference proteome</keyword>
<evidence type="ECO:0000313" key="5">
    <source>
        <dbReference type="EMBL" id="OAM87743.1"/>
    </source>
</evidence>
<evidence type="ECO:0000259" key="4">
    <source>
        <dbReference type="Pfam" id="PF13525"/>
    </source>
</evidence>
<evidence type="ECO:0000256" key="3">
    <source>
        <dbReference type="ARBA" id="ARBA00023237"/>
    </source>
</evidence>
<dbReference type="SUPFAM" id="SSF48452">
    <property type="entry name" value="TPR-like"/>
    <property type="match status" value="2"/>
</dbReference>
<evidence type="ECO:0000313" key="6">
    <source>
        <dbReference type="Proteomes" id="UP000078486"/>
    </source>
</evidence>
<proteinExistence type="predicted"/>
<dbReference type="InterPro" id="IPR039565">
    <property type="entry name" value="BamD-like"/>
</dbReference>
<organism evidence="5 6">
    <name type="scientific">Termitidicoccus mucosus</name>
    <dbReference type="NCBI Taxonomy" id="1184151"/>
    <lineage>
        <taxon>Bacteria</taxon>
        <taxon>Pseudomonadati</taxon>
        <taxon>Verrucomicrobiota</taxon>
        <taxon>Opitutia</taxon>
        <taxon>Opitutales</taxon>
        <taxon>Opitutaceae</taxon>
        <taxon>Termitidicoccus</taxon>
    </lineage>
</organism>
<dbReference type="Gene3D" id="1.25.40.10">
    <property type="entry name" value="Tetratricopeptide repeat domain"/>
    <property type="match status" value="2"/>
</dbReference>
<dbReference type="InterPro" id="IPR019734">
    <property type="entry name" value="TPR_rpt"/>
</dbReference>
<keyword evidence="1" id="KW-0732">Signal</keyword>
<dbReference type="Pfam" id="PF13525">
    <property type="entry name" value="YfiO"/>
    <property type="match status" value="1"/>
</dbReference>
<dbReference type="NCBIfam" id="TIGR03302">
    <property type="entry name" value="OM_YfiO"/>
    <property type="match status" value="1"/>
</dbReference>
<dbReference type="OrthoDB" id="187963at2"/>